<evidence type="ECO:0000259" key="1">
    <source>
        <dbReference type="Pfam" id="PF13649"/>
    </source>
</evidence>
<reference evidence="2 3" key="1">
    <citation type="journal article" date="2015" name="Int. J. Syst. Evol. Microbiol.">
        <title>Amycolatopsis rhabdoformis sp. nov., an actinomycete isolated from a tropical forest soil.</title>
        <authorList>
            <person name="Souza W.R."/>
            <person name="Silva R.E."/>
            <person name="Goodfellow M."/>
            <person name="Busarakam K."/>
            <person name="Figueiro F.S."/>
            <person name="Ferreira D."/>
            <person name="Rodrigues-Filho E."/>
            <person name="Moraes L.A.B."/>
            <person name="Zucchi T.D."/>
        </authorList>
    </citation>
    <scope>NUCLEOTIDE SEQUENCE [LARGE SCALE GENOMIC DNA]</scope>
    <source>
        <strain evidence="2 3">NCIMB 14900</strain>
    </source>
</reference>
<keyword evidence="3" id="KW-1185">Reference proteome</keyword>
<accession>A0ABZ1I369</accession>
<sequence length="230" mass="25159">MTPDGCPVELYLQLPAAGEPEIVHDAIPSGASILELGSGCGRVTHPLLDLGHEVVAVDESPEMLAHVRGAKTVCTPIADLHLDREFDVVLLASHLINTPDPSARHALLTAARRHLTPSGRLLVEWHPPDWFDHVTPGPGGHLGEVAVSLHNLVHEADLLSATVQYEAANRVWHQEFTCRRLDPPALHEALTSADLTFDRWVTDDRDWFSARGVADHVPIWVPCVISRTTS</sequence>
<dbReference type="CDD" id="cd02440">
    <property type="entry name" value="AdoMet_MTases"/>
    <property type="match status" value="1"/>
</dbReference>
<dbReference type="EMBL" id="CP142149">
    <property type="protein sequence ID" value="WSE28226.1"/>
    <property type="molecule type" value="Genomic_DNA"/>
</dbReference>
<feature type="domain" description="Methyltransferase" evidence="1">
    <location>
        <begin position="33"/>
        <end position="119"/>
    </location>
</feature>
<gene>
    <name evidence="2" type="ORF">VSH64_36110</name>
</gene>
<dbReference type="PANTHER" id="PTHR42912:SF80">
    <property type="entry name" value="METHYLTRANSFERASE DOMAIN-CONTAINING PROTEIN"/>
    <property type="match status" value="1"/>
</dbReference>
<dbReference type="EC" id="2.1.-.-" evidence="2"/>
<dbReference type="InterPro" id="IPR041698">
    <property type="entry name" value="Methyltransf_25"/>
</dbReference>
<dbReference type="GO" id="GO:0032259">
    <property type="term" value="P:methylation"/>
    <property type="evidence" value="ECO:0007669"/>
    <property type="project" value="UniProtKB-KW"/>
</dbReference>
<name>A0ABZ1I369_9PSEU</name>
<dbReference type="Pfam" id="PF13649">
    <property type="entry name" value="Methyltransf_25"/>
    <property type="match status" value="1"/>
</dbReference>
<dbReference type="SUPFAM" id="SSF53335">
    <property type="entry name" value="S-adenosyl-L-methionine-dependent methyltransferases"/>
    <property type="match status" value="1"/>
</dbReference>
<dbReference type="Proteomes" id="UP001330812">
    <property type="component" value="Chromosome"/>
</dbReference>
<dbReference type="RefSeq" id="WP_326567230.1">
    <property type="nucleotide sequence ID" value="NZ_CP142149.1"/>
</dbReference>
<evidence type="ECO:0000313" key="3">
    <source>
        <dbReference type="Proteomes" id="UP001330812"/>
    </source>
</evidence>
<organism evidence="2 3">
    <name type="scientific">Amycolatopsis rhabdoformis</name>
    <dbReference type="NCBI Taxonomy" id="1448059"/>
    <lineage>
        <taxon>Bacteria</taxon>
        <taxon>Bacillati</taxon>
        <taxon>Actinomycetota</taxon>
        <taxon>Actinomycetes</taxon>
        <taxon>Pseudonocardiales</taxon>
        <taxon>Pseudonocardiaceae</taxon>
        <taxon>Amycolatopsis</taxon>
    </lineage>
</organism>
<dbReference type="GO" id="GO:0008168">
    <property type="term" value="F:methyltransferase activity"/>
    <property type="evidence" value="ECO:0007669"/>
    <property type="project" value="UniProtKB-KW"/>
</dbReference>
<proteinExistence type="predicted"/>
<dbReference type="Gene3D" id="3.40.50.150">
    <property type="entry name" value="Vaccinia Virus protein VP39"/>
    <property type="match status" value="1"/>
</dbReference>
<evidence type="ECO:0000313" key="2">
    <source>
        <dbReference type="EMBL" id="WSE28226.1"/>
    </source>
</evidence>
<dbReference type="InterPro" id="IPR050508">
    <property type="entry name" value="Methyltransf_Superfamily"/>
</dbReference>
<protein>
    <submittedName>
        <fullName evidence="2">Class I SAM-dependent methyltransferase</fullName>
        <ecNumber evidence="2">2.1.-.-</ecNumber>
    </submittedName>
</protein>
<dbReference type="PANTHER" id="PTHR42912">
    <property type="entry name" value="METHYLTRANSFERASE"/>
    <property type="match status" value="1"/>
</dbReference>
<keyword evidence="2" id="KW-0808">Transferase</keyword>
<dbReference type="InterPro" id="IPR029063">
    <property type="entry name" value="SAM-dependent_MTases_sf"/>
</dbReference>
<keyword evidence="2" id="KW-0489">Methyltransferase</keyword>